<dbReference type="EMBL" id="JAADJG010000962">
    <property type="protein sequence ID" value="KAF4431823.1"/>
    <property type="molecule type" value="Genomic_DNA"/>
</dbReference>
<proteinExistence type="predicted"/>
<evidence type="ECO:0000313" key="1">
    <source>
        <dbReference type="EMBL" id="KAF4431823.1"/>
    </source>
</evidence>
<accession>A0A8H4JME5</accession>
<comment type="caution">
    <text evidence="1">The sequence shown here is derived from an EMBL/GenBank/DDBJ whole genome shotgun (WGS) entry which is preliminary data.</text>
</comment>
<sequence>MFPSPSRPVPSQSTIVTSAQTLAKILGEEKRTLHTFYRSDPPVEIQILSPPILFRENFTSSTSVMIVQGVRVLHPTLLLNAKCKSILGRVGSEKKDTDSQDIVFLLQWCASNNVRPRWVANAGPIFVQWFIQEYGNERLWSDLGFDLKTGKWSG</sequence>
<gene>
    <name evidence="1" type="ORF">F53441_13877</name>
</gene>
<keyword evidence="2" id="KW-1185">Reference proteome</keyword>
<reference evidence="1" key="1">
    <citation type="submission" date="2020-01" db="EMBL/GenBank/DDBJ databases">
        <title>Identification and distribution of gene clusters putatively required for synthesis of sphingolipid metabolism inhibitors in phylogenetically diverse species of the filamentous fungus Fusarium.</title>
        <authorList>
            <person name="Kim H.-S."/>
            <person name="Busman M."/>
            <person name="Brown D.W."/>
            <person name="Divon H."/>
            <person name="Uhlig S."/>
            <person name="Proctor R.H."/>
        </authorList>
    </citation>
    <scope>NUCLEOTIDE SEQUENCE</scope>
    <source>
        <strain evidence="1">NRRL 53441</strain>
    </source>
</reference>
<evidence type="ECO:0000313" key="2">
    <source>
        <dbReference type="Proteomes" id="UP000605986"/>
    </source>
</evidence>
<name>A0A8H4JME5_9HYPO</name>
<dbReference type="OrthoDB" id="5419802at2759"/>
<organism evidence="1 2">
    <name type="scientific">Fusarium austroafricanum</name>
    <dbReference type="NCBI Taxonomy" id="2364996"/>
    <lineage>
        <taxon>Eukaryota</taxon>
        <taxon>Fungi</taxon>
        <taxon>Dikarya</taxon>
        <taxon>Ascomycota</taxon>
        <taxon>Pezizomycotina</taxon>
        <taxon>Sordariomycetes</taxon>
        <taxon>Hypocreomycetidae</taxon>
        <taxon>Hypocreales</taxon>
        <taxon>Nectriaceae</taxon>
        <taxon>Fusarium</taxon>
        <taxon>Fusarium concolor species complex</taxon>
    </lineage>
</organism>
<protein>
    <submittedName>
        <fullName evidence="1">Uncharacterized protein</fullName>
    </submittedName>
</protein>
<dbReference type="AlphaFoldDB" id="A0A8H4JME5"/>
<dbReference type="Proteomes" id="UP000605986">
    <property type="component" value="Unassembled WGS sequence"/>
</dbReference>